<reference evidence="3" key="1">
    <citation type="submission" date="2021-03" db="EMBL/GenBank/DDBJ databases">
        <title>Genomic Encyclopedia of Type Strains, Phase IV (KMG-IV): sequencing the most valuable type-strain genomes for metagenomic binning, comparative biology and taxonomic classification.</title>
        <authorList>
            <person name="Goeker M."/>
        </authorList>
    </citation>
    <scope>NUCLEOTIDE SEQUENCE</scope>
    <source>
        <strain evidence="3">DSM 26232</strain>
    </source>
</reference>
<evidence type="ECO:0000313" key="4">
    <source>
        <dbReference type="Proteomes" id="UP000823736"/>
    </source>
</evidence>
<dbReference type="EMBL" id="JAGGLC010000007">
    <property type="protein sequence ID" value="MBP1988371.1"/>
    <property type="molecule type" value="Genomic_DNA"/>
</dbReference>
<proteinExistence type="predicted"/>
<protein>
    <recommendedName>
        <fullName evidence="2">DUF7835 domain-containing protein</fullName>
    </recommendedName>
</protein>
<evidence type="ECO:0000259" key="2">
    <source>
        <dbReference type="Pfam" id="PF25205"/>
    </source>
</evidence>
<dbReference type="OrthoDB" id="297362at2157"/>
<name>A0A8T4GZF4_9EURY</name>
<accession>A0A8T4GZF4</accession>
<dbReference type="AlphaFoldDB" id="A0A8T4GZF4"/>
<gene>
    <name evidence="3" type="ORF">J2753_002893</name>
</gene>
<sequence length="66" mass="7382">MATQPSDPDSVREPCTDCGGETLHDVRVEIRTESDNEENSEFSREPYRVAVCQTCDSETATRMNNA</sequence>
<comment type="caution">
    <text evidence="3">The sequence shown here is derived from an EMBL/GenBank/DDBJ whole genome shotgun (WGS) entry which is preliminary data.</text>
</comment>
<dbReference type="InterPro" id="IPR057157">
    <property type="entry name" value="DUF7835"/>
</dbReference>
<keyword evidence="4" id="KW-1185">Reference proteome</keyword>
<dbReference type="Pfam" id="PF25205">
    <property type="entry name" value="DUF7835"/>
    <property type="match status" value="1"/>
</dbReference>
<dbReference type="RefSeq" id="WP_209492708.1">
    <property type="nucleotide sequence ID" value="NZ_JAGGLC010000007.1"/>
</dbReference>
<evidence type="ECO:0000256" key="1">
    <source>
        <dbReference type="SAM" id="MobiDB-lite"/>
    </source>
</evidence>
<feature type="domain" description="DUF7835" evidence="2">
    <location>
        <begin position="1"/>
        <end position="66"/>
    </location>
</feature>
<feature type="region of interest" description="Disordered" evidence="1">
    <location>
        <begin position="1"/>
        <end position="20"/>
    </location>
</feature>
<dbReference type="Proteomes" id="UP000823736">
    <property type="component" value="Unassembled WGS sequence"/>
</dbReference>
<organism evidence="3 4">
    <name type="scientific">Halolamina salifodinae</name>
    <dbReference type="NCBI Taxonomy" id="1202767"/>
    <lineage>
        <taxon>Archaea</taxon>
        <taxon>Methanobacteriati</taxon>
        <taxon>Methanobacteriota</taxon>
        <taxon>Stenosarchaea group</taxon>
        <taxon>Halobacteria</taxon>
        <taxon>Halobacteriales</taxon>
        <taxon>Haloferacaceae</taxon>
    </lineage>
</organism>
<evidence type="ECO:0000313" key="3">
    <source>
        <dbReference type="EMBL" id="MBP1988371.1"/>
    </source>
</evidence>